<dbReference type="PANTHER" id="PTHR21340:SF0">
    <property type="entry name" value="BIS(5'-NUCLEOSYL)-TETRAPHOSPHATASE [ASYMMETRICAL]"/>
    <property type="match status" value="1"/>
</dbReference>
<evidence type="ECO:0000313" key="4">
    <source>
        <dbReference type="EMBL" id="MFC4767431.1"/>
    </source>
</evidence>
<dbReference type="InterPro" id="IPR020476">
    <property type="entry name" value="Nudix_hydrolase"/>
</dbReference>
<gene>
    <name evidence="4" type="ORF">ACFO8Q_08650</name>
</gene>
<dbReference type="Pfam" id="PF00293">
    <property type="entry name" value="NUDIX"/>
    <property type="match status" value="1"/>
</dbReference>
<dbReference type="PROSITE" id="PS51462">
    <property type="entry name" value="NUDIX"/>
    <property type="match status" value="1"/>
</dbReference>
<dbReference type="PRINTS" id="PR00502">
    <property type="entry name" value="NUDIXFAMILY"/>
</dbReference>
<dbReference type="PANTHER" id="PTHR21340">
    <property type="entry name" value="DIADENOSINE 5,5-P1,P4-TETRAPHOSPHATE PYROPHOSPHOHYDROLASE MUTT"/>
    <property type="match status" value="1"/>
</dbReference>
<proteinExistence type="inferred from homology"/>
<dbReference type="EC" id="3.6.-.-" evidence="4"/>
<dbReference type="Proteomes" id="UP001596002">
    <property type="component" value="Unassembled WGS sequence"/>
</dbReference>
<evidence type="ECO:0000256" key="1">
    <source>
        <dbReference type="ARBA" id="ARBA00022801"/>
    </source>
</evidence>
<accession>A0ABV9PYS8</accession>
<dbReference type="InterPro" id="IPR000086">
    <property type="entry name" value="NUDIX_hydrolase_dom"/>
</dbReference>
<dbReference type="GO" id="GO:0016787">
    <property type="term" value="F:hydrolase activity"/>
    <property type="evidence" value="ECO:0007669"/>
    <property type="project" value="UniProtKB-KW"/>
</dbReference>
<dbReference type="RefSeq" id="WP_380025352.1">
    <property type="nucleotide sequence ID" value="NZ_JBHSHC010000057.1"/>
</dbReference>
<evidence type="ECO:0000259" key="3">
    <source>
        <dbReference type="PROSITE" id="PS51462"/>
    </source>
</evidence>
<keyword evidence="5" id="KW-1185">Reference proteome</keyword>
<evidence type="ECO:0000313" key="5">
    <source>
        <dbReference type="Proteomes" id="UP001596002"/>
    </source>
</evidence>
<dbReference type="CDD" id="cd03673">
    <property type="entry name" value="NUDIX_Ap6A_hydrolase"/>
    <property type="match status" value="1"/>
</dbReference>
<keyword evidence="1 2" id="KW-0378">Hydrolase</keyword>
<dbReference type="Gene3D" id="3.90.79.10">
    <property type="entry name" value="Nucleoside Triphosphate Pyrophosphohydrolase"/>
    <property type="match status" value="1"/>
</dbReference>
<dbReference type="InterPro" id="IPR051325">
    <property type="entry name" value="Nudix_hydrolase_domain"/>
</dbReference>
<dbReference type="PROSITE" id="PS00893">
    <property type="entry name" value="NUDIX_BOX"/>
    <property type="match status" value="1"/>
</dbReference>
<reference evidence="5" key="1">
    <citation type="journal article" date="2019" name="Int. J. Syst. Evol. Microbiol.">
        <title>The Global Catalogue of Microorganisms (GCM) 10K type strain sequencing project: providing services to taxonomists for standard genome sequencing and annotation.</title>
        <authorList>
            <consortium name="The Broad Institute Genomics Platform"/>
            <consortium name="The Broad Institute Genome Sequencing Center for Infectious Disease"/>
            <person name="Wu L."/>
            <person name="Ma J."/>
        </authorList>
    </citation>
    <scope>NUCLEOTIDE SEQUENCE [LARGE SCALE GENOMIC DNA]</scope>
    <source>
        <strain evidence="5">WYCCWR 12678</strain>
    </source>
</reference>
<dbReference type="SUPFAM" id="SSF55811">
    <property type="entry name" value="Nudix"/>
    <property type="match status" value="1"/>
</dbReference>
<comment type="similarity">
    <text evidence="2">Belongs to the Nudix hydrolase family.</text>
</comment>
<sequence>MKEYSAGGVVYRNLQGRIEILLINDRFGKTTLPKGHLEDGETEKQAALREVQEETGIEAEIVGDPLGIISFQFDVPGKGTVTKEVTYYLMKAVSGEPKAQIEEIREAFWYPLDHVMQIHAERGYDNNNVILERAVKRLKGDA</sequence>
<organism evidence="4 5">
    <name type="scientific">Effusibacillus consociatus</name>
    <dbReference type="NCBI Taxonomy" id="1117041"/>
    <lineage>
        <taxon>Bacteria</taxon>
        <taxon>Bacillati</taxon>
        <taxon>Bacillota</taxon>
        <taxon>Bacilli</taxon>
        <taxon>Bacillales</taxon>
        <taxon>Alicyclobacillaceae</taxon>
        <taxon>Effusibacillus</taxon>
    </lineage>
</organism>
<dbReference type="InterPro" id="IPR020084">
    <property type="entry name" value="NUDIX_hydrolase_CS"/>
</dbReference>
<comment type="caution">
    <text evidence="4">The sequence shown here is derived from an EMBL/GenBank/DDBJ whole genome shotgun (WGS) entry which is preliminary data.</text>
</comment>
<protein>
    <submittedName>
        <fullName evidence="4">NUDIX hydrolase</fullName>
        <ecNumber evidence="4">3.6.-.-</ecNumber>
    </submittedName>
</protein>
<feature type="domain" description="Nudix hydrolase" evidence="3">
    <location>
        <begin position="1"/>
        <end position="134"/>
    </location>
</feature>
<name>A0ABV9PYS8_9BACL</name>
<evidence type="ECO:0000256" key="2">
    <source>
        <dbReference type="RuleBase" id="RU003476"/>
    </source>
</evidence>
<dbReference type="EMBL" id="JBHSHC010000057">
    <property type="protein sequence ID" value="MFC4767431.1"/>
    <property type="molecule type" value="Genomic_DNA"/>
</dbReference>
<dbReference type="InterPro" id="IPR015797">
    <property type="entry name" value="NUDIX_hydrolase-like_dom_sf"/>
</dbReference>